<keyword evidence="2" id="KW-1185">Reference proteome</keyword>
<evidence type="ECO:0000313" key="2">
    <source>
        <dbReference type="Proteomes" id="UP001164539"/>
    </source>
</evidence>
<dbReference type="Proteomes" id="UP001164539">
    <property type="component" value="Chromosome 13"/>
</dbReference>
<gene>
    <name evidence="1" type="ORF">OWV82_023771</name>
</gene>
<name>A0ACC1WXM6_MELAZ</name>
<reference evidence="1 2" key="1">
    <citation type="journal article" date="2023" name="Science">
        <title>Complex scaffold remodeling in plant triterpene biosynthesis.</title>
        <authorList>
            <person name="De La Pena R."/>
            <person name="Hodgson H."/>
            <person name="Liu J.C."/>
            <person name="Stephenson M.J."/>
            <person name="Martin A.C."/>
            <person name="Owen C."/>
            <person name="Harkess A."/>
            <person name="Leebens-Mack J."/>
            <person name="Jimenez L.E."/>
            <person name="Osbourn A."/>
            <person name="Sattely E.S."/>
        </authorList>
    </citation>
    <scope>NUCLEOTIDE SEQUENCE [LARGE SCALE GENOMIC DNA]</scope>
    <source>
        <strain evidence="2">cv. JPN11</strain>
        <tissue evidence="1">Leaf</tissue>
    </source>
</reference>
<dbReference type="EMBL" id="CM051406">
    <property type="protein sequence ID" value="KAJ4703940.1"/>
    <property type="molecule type" value="Genomic_DNA"/>
</dbReference>
<organism evidence="1 2">
    <name type="scientific">Melia azedarach</name>
    <name type="common">Chinaberry tree</name>
    <dbReference type="NCBI Taxonomy" id="155640"/>
    <lineage>
        <taxon>Eukaryota</taxon>
        <taxon>Viridiplantae</taxon>
        <taxon>Streptophyta</taxon>
        <taxon>Embryophyta</taxon>
        <taxon>Tracheophyta</taxon>
        <taxon>Spermatophyta</taxon>
        <taxon>Magnoliopsida</taxon>
        <taxon>eudicotyledons</taxon>
        <taxon>Gunneridae</taxon>
        <taxon>Pentapetalae</taxon>
        <taxon>rosids</taxon>
        <taxon>malvids</taxon>
        <taxon>Sapindales</taxon>
        <taxon>Meliaceae</taxon>
        <taxon>Melia</taxon>
    </lineage>
</organism>
<proteinExistence type="predicted"/>
<protein>
    <submittedName>
        <fullName evidence="1">F-box protein</fullName>
    </submittedName>
</protein>
<accession>A0ACC1WXM6</accession>
<comment type="caution">
    <text evidence="1">The sequence shown here is derived from an EMBL/GenBank/DDBJ whole genome shotgun (WGS) entry which is preliminary data.</text>
</comment>
<sequence length="428" mass="46615">MATIQTSSLMYSAGLSPFYRRSTSRIVTATISAPKIRMNHHLSLPKLPASDLVEDLYLRNGYNIATSSTTQMDKDSSSSRADDVSADPLVIAKFYAIMEAVADRVEMHKNIGGQRDNWNHLFLTSINGITLGAAVMIGLAAATGNGASLLALKISSTILYSAVTGMLVLMNKIQPSQLAEEQRNAARLFKLLNAELQTVLALGNPNTADVDEAMEKVLALDRAYPLPLLGAMLEKFPSRVEPAVWWPQKRRKERLVNGKNSDNNGWDGNLEEEMRRVVDVLRMKDMDDYLRLGKIALQVNTILANSGPLLTGIAAIGSAFVGTNQGSWAVVVGVVAGALACIVNTFEHASQVGMVFEMYRGNAGFFKLMEETIQSNVDEKNVEKRDNGELFELKVALQLGRSLSELRNLASSSGNGEAAVKEFASKLF</sequence>
<evidence type="ECO:0000313" key="1">
    <source>
        <dbReference type="EMBL" id="KAJ4703940.1"/>
    </source>
</evidence>